<evidence type="ECO:0000313" key="5">
    <source>
        <dbReference type="Proteomes" id="UP001251085"/>
    </source>
</evidence>
<dbReference type="Proteomes" id="UP001251085">
    <property type="component" value="Unassembled WGS sequence"/>
</dbReference>
<feature type="transmembrane region" description="Helical" evidence="1">
    <location>
        <begin position="325"/>
        <end position="348"/>
    </location>
</feature>
<feature type="transmembrane region" description="Helical" evidence="1">
    <location>
        <begin position="396"/>
        <end position="413"/>
    </location>
</feature>
<reference evidence="5" key="1">
    <citation type="submission" date="2023-07" db="EMBL/GenBank/DDBJ databases">
        <title>Characterization of two Paracoccaceae strains isolated from Phycosphere and proposal of Xinfangfangia lacusdiani sp. nov.</title>
        <authorList>
            <person name="Deng Y."/>
            <person name="Zhang Y.Q."/>
        </authorList>
    </citation>
    <scope>NUCLEOTIDE SEQUENCE [LARGE SCALE GENOMIC DNA]</scope>
    <source>
        <strain evidence="5">CPCC 101403</strain>
    </source>
</reference>
<evidence type="ECO:0000259" key="2">
    <source>
        <dbReference type="Pfam" id="PF01970"/>
    </source>
</evidence>
<keyword evidence="1" id="KW-0812">Transmembrane</keyword>
<feature type="transmembrane region" description="Helical" evidence="1">
    <location>
        <begin position="600"/>
        <end position="628"/>
    </location>
</feature>
<feature type="transmembrane region" description="Helical" evidence="1">
    <location>
        <begin position="257"/>
        <end position="283"/>
    </location>
</feature>
<dbReference type="InterPro" id="IPR009936">
    <property type="entry name" value="DUF1468"/>
</dbReference>
<dbReference type="InterPro" id="IPR002823">
    <property type="entry name" value="DUF112_TM"/>
</dbReference>
<keyword evidence="5" id="KW-1185">Reference proteome</keyword>
<evidence type="ECO:0000313" key="4">
    <source>
        <dbReference type="EMBL" id="MDT1064241.1"/>
    </source>
</evidence>
<feature type="transmembrane region" description="Helical" evidence="1">
    <location>
        <begin position="143"/>
        <end position="166"/>
    </location>
</feature>
<sequence length="681" mass="72859">MEAVDFSVIDAAFHAMSMVFMPDRLMFLVLGVVIGLAIGLVPGIGGLTGFAILVPFTYTMDPVAAMGMLLGMQAVTTTSDSLPAVLLGVPGTQSAQALCLDGHALAKKGQAARALAAGYTSSLLGGLVGALILAFTIPVVRPFVLAIGTPELLAITALALAMVASLSGSAPLRGVSIACLGIMISMIGIDAQTAQRRWTGEWVYLWDGVPMIPVMLGLFALPELCDLAIARKKPEDIIQFDPREGRRQGILDAFRNWFLIVRSSSIAVVLGAIPGIAAIEWIVYGHAMKTEKGASETFTKGDIRGVIAPEAAANADNSGTLGTTLVFGIPVSAAMAIFMGAMMVHGIIPGPDMLTRNLDITYSMVWSLVLANVIATLICISMSASLARIATLRHTLLLPAILVIVYIGAFQASRDWGDMLVLLVAGLVGWTMKRLGWPRPPLVLGLVLGALLERYLAISIMRYGADWMMRPGVIIILGVAALMLVQPLFYEIRHSGLRGMIPSGRPHFHATDMFYVVLIAVAGFMMYEASFWPLAARAGPEMVGTVLLAAAGISFVHCITMRGRVAAGGAGRAARGIYMDLASDTNGLSTRTVMARGLQFFGWFVLFMALMAMVGLIPTIPIFIIIYVRTQGREPWRLTLLYAATVTLFVYIVFDQLIHVYWPATLLGTLFPALRGYVPSI</sequence>
<feature type="transmembrane region" description="Helical" evidence="1">
    <location>
        <begin position="513"/>
        <end position="535"/>
    </location>
</feature>
<feature type="domain" description="DUF1468" evidence="3">
    <location>
        <begin position="516"/>
        <end position="663"/>
    </location>
</feature>
<accession>A0ABU3EJ19</accession>
<proteinExistence type="predicted"/>
<name>A0ABU3EJ19_9RHOB</name>
<feature type="transmembrane region" description="Helical" evidence="1">
    <location>
        <begin position="442"/>
        <end position="461"/>
    </location>
</feature>
<feature type="domain" description="DUF112" evidence="2">
    <location>
        <begin position="25"/>
        <end position="444"/>
    </location>
</feature>
<dbReference type="RefSeq" id="WP_311761329.1">
    <property type="nucleotide sequence ID" value="NZ_JAVRQI010000019.1"/>
</dbReference>
<dbReference type="PANTHER" id="PTHR35342">
    <property type="entry name" value="TRICARBOXYLIC TRANSPORT PROTEIN"/>
    <property type="match status" value="1"/>
</dbReference>
<feature type="transmembrane region" description="Helical" evidence="1">
    <location>
        <begin position="473"/>
        <end position="492"/>
    </location>
</feature>
<dbReference type="Pfam" id="PF01970">
    <property type="entry name" value="TctA"/>
    <property type="match status" value="1"/>
</dbReference>
<feature type="transmembrane region" description="Helical" evidence="1">
    <location>
        <begin position="360"/>
        <end position="384"/>
    </location>
</feature>
<keyword evidence="1" id="KW-0472">Membrane</keyword>
<feature type="transmembrane region" description="Helical" evidence="1">
    <location>
        <begin position="172"/>
        <end position="191"/>
    </location>
</feature>
<feature type="transmembrane region" description="Helical" evidence="1">
    <location>
        <begin position="116"/>
        <end position="136"/>
    </location>
</feature>
<evidence type="ECO:0000259" key="3">
    <source>
        <dbReference type="Pfam" id="PF07331"/>
    </source>
</evidence>
<organism evidence="4 5">
    <name type="scientific">Paracoccus broussonetiae</name>
    <dbReference type="NCBI Taxonomy" id="3075834"/>
    <lineage>
        <taxon>Bacteria</taxon>
        <taxon>Pseudomonadati</taxon>
        <taxon>Pseudomonadota</taxon>
        <taxon>Alphaproteobacteria</taxon>
        <taxon>Rhodobacterales</taxon>
        <taxon>Paracoccaceae</taxon>
        <taxon>Paracoccus</taxon>
    </lineage>
</organism>
<feature type="transmembrane region" description="Helical" evidence="1">
    <location>
        <begin position="25"/>
        <end position="58"/>
    </location>
</feature>
<feature type="transmembrane region" description="Helical" evidence="1">
    <location>
        <begin position="635"/>
        <end position="654"/>
    </location>
</feature>
<comment type="caution">
    <text evidence="4">The sequence shown here is derived from an EMBL/GenBank/DDBJ whole genome shotgun (WGS) entry which is preliminary data.</text>
</comment>
<evidence type="ECO:0000256" key="1">
    <source>
        <dbReference type="SAM" id="Phobius"/>
    </source>
</evidence>
<dbReference type="EMBL" id="JAVRQI010000019">
    <property type="protein sequence ID" value="MDT1064241.1"/>
    <property type="molecule type" value="Genomic_DNA"/>
</dbReference>
<feature type="transmembrane region" description="Helical" evidence="1">
    <location>
        <begin position="203"/>
        <end position="221"/>
    </location>
</feature>
<dbReference type="PANTHER" id="PTHR35342:SF5">
    <property type="entry name" value="TRICARBOXYLIC TRANSPORT PROTEIN"/>
    <property type="match status" value="1"/>
</dbReference>
<gene>
    <name evidence="4" type="ORF">RM190_20425</name>
</gene>
<protein>
    <submittedName>
        <fullName evidence="4">Tripartite tricarboxylate transporter permease</fullName>
    </submittedName>
</protein>
<dbReference type="Pfam" id="PF07331">
    <property type="entry name" value="TctB"/>
    <property type="match status" value="1"/>
</dbReference>
<keyword evidence="1" id="KW-1133">Transmembrane helix</keyword>